<dbReference type="OrthoDB" id="1183224at2759"/>
<dbReference type="Pfam" id="PF04078">
    <property type="entry name" value="Rcd1"/>
    <property type="match status" value="1"/>
</dbReference>
<evidence type="ECO:0000313" key="1">
    <source>
        <dbReference type="EMBL" id="OAG29698.1"/>
    </source>
</evidence>
<protein>
    <submittedName>
        <fullName evidence="1">CCR4-NOT transcription complex subunit 9</fullName>
    </submittedName>
</protein>
<dbReference type="Gene3D" id="1.25.10.10">
    <property type="entry name" value="Leucine-rich Repeat Variant"/>
    <property type="match status" value="1"/>
</dbReference>
<dbReference type="GO" id="GO:0030014">
    <property type="term" value="C:CCR4-NOT complex"/>
    <property type="evidence" value="ECO:0007669"/>
    <property type="project" value="InterPro"/>
</dbReference>
<dbReference type="STRING" id="1805483.A0A177ECZ6"/>
<dbReference type="RefSeq" id="XP_067544346.1">
    <property type="nucleotide sequence ID" value="XM_067688249.1"/>
</dbReference>
<comment type="caution">
    <text evidence="1">The sequence shown here is derived from an EMBL/GenBank/DDBJ whole genome shotgun (WGS) entry which is preliminary data.</text>
</comment>
<dbReference type="GO" id="GO:0006402">
    <property type="term" value="P:mRNA catabolic process"/>
    <property type="evidence" value="ECO:0007669"/>
    <property type="project" value="InterPro"/>
</dbReference>
<gene>
    <name evidence="1" type="ORF">NEDG_00831</name>
</gene>
<dbReference type="EMBL" id="LTDL01000040">
    <property type="protein sequence ID" value="OAG29698.1"/>
    <property type="molecule type" value="Genomic_DNA"/>
</dbReference>
<dbReference type="InterPro" id="IPR007216">
    <property type="entry name" value="CNOT9"/>
</dbReference>
<dbReference type="InterPro" id="IPR011989">
    <property type="entry name" value="ARM-like"/>
</dbReference>
<evidence type="ECO:0000313" key="2">
    <source>
        <dbReference type="Proteomes" id="UP000185944"/>
    </source>
</evidence>
<keyword evidence="2" id="KW-1185">Reference proteome</keyword>
<dbReference type="VEuPathDB" id="MicrosporidiaDB:NEDG_00831"/>
<reference evidence="1 2" key="1">
    <citation type="submission" date="2016-02" db="EMBL/GenBank/DDBJ databases">
        <title>Discovery of a natural microsporidian pathogen with a broad tissue tropism in Caenorhabditis elegans.</title>
        <authorList>
            <person name="Luallen R.J."/>
            <person name="Reinke A.W."/>
            <person name="Tong L."/>
            <person name="Botts M.R."/>
            <person name="Felix M.-A."/>
            <person name="Troemel E.R."/>
        </authorList>
    </citation>
    <scope>NUCLEOTIDE SEQUENCE [LARGE SCALE GENOMIC DNA]</scope>
    <source>
        <strain evidence="1 2">JUm2807</strain>
    </source>
</reference>
<organism evidence="1 2">
    <name type="scientific">Nematocida displodere</name>
    <dbReference type="NCBI Taxonomy" id="1805483"/>
    <lineage>
        <taxon>Eukaryota</taxon>
        <taxon>Fungi</taxon>
        <taxon>Fungi incertae sedis</taxon>
        <taxon>Microsporidia</taxon>
        <taxon>Nematocida</taxon>
    </lineage>
</organism>
<dbReference type="PANTHER" id="PTHR12262">
    <property type="entry name" value="CCR4-NOT TRANSCRIPTION COMPLEX SUBUNIT 9"/>
    <property type="match status" value="1"/>
</dbReference>
<dbReference type="AlphaFoldDB" id="A0A177ECZ6"/>
<proteinExistence type="predicted"/>
<name>A0A177ECZ6_9MICR</name>
<dbReference type="GeneID" id="93647181"/>
<dbReference type="Proteomes" id="UP000185944">
    <property type="component" value="Unassembled WGS sequence"/>
</dbReference>
<accession>A0A177ECZ6</accession>
<sequence>MKSEGKSDLLAQKICASLVAAEDKLPGLNTLRKHLAEHPEAAPLVWDAFGIRALFLNEITKSYLNIETSSISSVAKTTFPVVDVMISLCPVKEFRESCVSAQLPLFLYPILNSSSKEEGIERAKAKVLCFINILVDEKTPDASHSLELFKTTELVPLCLRNMELGTEKTKIAAGRVLYAIFSNRDGLEYSCQTYDRFMAISIILNSVLVQMETMRSPELLEGVIKIYTKLCGMPNAKVVFNKNRPQMLYTEHIREMVRTNAQVKAAYEEFIHALQG</sequence>